<evidence type="ECO:0000256" key="3">
    <source>
        <dbReference type="ARBA" id="ARBA00022741"/>
    </source>
</evidence>
<protein>
    <recommendedName>
        <fullName evidence="11">Aurora kinase</fullName>
        <ecNumber evidence="11">2.7.11.1</ecNumber>
    </recommendedName>
</protein>
<sequence>MKVLFKKQLMDSKVEHQLRREIEIQSRMRHPSILRLFGYFHDSDKIYLILEFAAKGEVFKDLNRVHRYDDKTASKHVADVASALHYCHTKNVIHRDIKPENLLLDLNGRIKVSDFGWSVHAPSGKRETLCGTLDYLPPEMVDGKQHNHTADNWALGVLAFEFLTGRPPFEAKNQKETYKKITNLDFTFPNYVSKEARDFITKLLLKDPKKRMDLLQVPLHPWITKYADKPLTNK</sequence>
<evidence type="ECO:0000259" key="12">
    <source>
        <dbReference type="PROSITE" id="PS50011"/>
    </source>
</evidence>
<keyword evidence="4 11" id="KW-0418">Kinase</keyword>
<comment type="similarity">
    <text evidence="11">Belongs to the protein kinase superfamily. Ser/Thr protein kinase family. Aurora subfamily.</text>
</comment>
<evidence type="ECO:0000256" key="11">
    <source>
        <dbReference type="RuleBase" id="RU367134"/>
    </source>
</evidence>
<feature type="binding site" evidence="9">
    <location>
        <position position="2"/>
    </location>
    <ligand>
        <name>ATP</name>
        <dbReference type="ChEBI" id="CHEBI:30616"/>
    </ligand>
</feature>
<evidence type="ECO:0000256" key="10">
    <source>
        <dbReference type="PIRSR" id="PIRSR630616-3"/>
    </source>
</evidence>
<keyword evidence="5 9" id="KW-0067">ATP-binding</keyword>
<proteinExistence type="inferred from homology"/>
<evidence type="ECO:0000256" key="6">
    <source>
        <dbReference type="ARBA" id="ARBA00047899"/>
    </source>
</evidence>
<comment type="catalytic activity">
    <reaction evidence="7 11">
        <text>L-seryl-[protein] + ATP = O-phospho-L-seryl-[protein] + ADP + H(+)</text>
        <dbReference type="Rhea" id="RHEA:17989"/>
        <dbReference type="Rhea" id="RHEA-COMP:9863"/>
        <dbReference type="Rhea" id="RHEA-COMP:11604"/>
        <dbReference type="ChEBI" id="CHEBI:15378"/>
        <dbReference type="ChEBI" id="CHEBI:29999"/>
        <dbReference type="ChEBI" id="CHEBI:30616"/>
        <dbReference type="ChEBI" id="CHEBI:83421"/>
        <dbReference type="ChEBI" id="CHEBI:456216"/>
        <dbReference type="EC" id="2.7.11.1"/>
    </reaction>
</comment>
<dbReference type="FunFam" id="3.30.200.20:FF:000042">
    <property type="entry name" value="Aurora kinase A"/>
    <property type="match status" value="1"/>
</dbReference>
<evidence type="ECO:0000256" key="8">
    <source>
        <dbReference type="PIRSR" id="PIRSR630616-1"/>
    </source>
</evidence>
<dbReference type="InterPro" id="IPR000719">
    <property type="entry name" value="Prot_kinase_dom"/>
</dbReference>
<feature type="active site" description="Proton acceptor" evidence="8">
    <location>
        <position position="96"/>
    </location>
</feature>
<dbReference type="SUPFAM" id="SSF56112">
    <property type="entry name" value="Protein kinase-like (PK-like)"/>
    <property type="match status" value="1"/>
</dbReference>
<dbReference type="InterPro" id="IPR030616">
    <property type="entry name" value="Aur-like"/>
</dbReference>
<comment type="catalytic activity">
    <reaction evidence="6 11">
        <text>L-threonyl-[protein] + ATP = O-phospho-L-threonyl-[protein] + ADP + H(+)</text>
        <dbReference type="Rhea" id="RHEA:46608"/>
        <dbReference type="Rhea" id="RHEA-COMP:11060"/>
        <dbReference type="Rhea" id="RHEA-COMP:11605"/>
        <dbReference type="ChEBI" id="CHEBI:15378"/>
        <dbReference type="ChEBI" id="CHEBI:30013"/>
        <dbReference type="ChEBI" id="CHEBI:30616"/>
        <dbReference type="ChEBI" id="CHEBI:61977"/>
        <dbReference type="ChEBI" id="CHEBI:456216"/>
        <dbReference type="EC" id="2.7.11.1"/>
    </reaction>
</comment>
<keyword evidence="1 11" id="KW-0723">Serine/threonine-protein kinase</keyword>
<dbReference type="InterPro" id="IPR008271">
    <property type="entry name" value="Ser/Thr_kinase_AS"/>
</dbReference>
<reference evidence="13" key="1">
    <citation type="journal article" date="2020" name="J. Eukaryot. Microbiol.">
        <title>De novo Sequencing, Assembly and Annotation of the Transcriptome for the Free-Living Testate Amoeba Arcella intermedia.</title>
        <authorList>
            <person name="Ribeiro G.M."/>
            <person name="Porfirio-Sousa A.L."/>
            <person name="Maurer-Alcala X.X."/>
            <person name="Katz L.A."/>
            <person name="Lahr D.J.G."/>
        </authorList>
    </citation>
    <scope>NUCLEOTIDE SEQUENCE</scope>
</reference>
<evidence type="ECO:0000256" key="1">
    <source>
        <dbReference type="ARBA" id="ARBA00022527"/>
    </source>
</evidence>
<evidence type="ECO:0000256" key="5">
    <source>
        <dbReference type="ARBA" id="ARBA00022840"/>
    </source>
</evidence>
<organism evidence="13">
    <name type="scientific">Arcella intermedia</name>
    <dbReference type="NCBI Taxonomy" id="1963864"/>
    <lineage>
        <taxon>Eukaryota</taxon>
        <taxon>Amoebozoa</taxon>
        <taxon>Tubulinea</taxon>
        <taxon>Elardia</taxon>
        <taxon>Arcellinida</taxon>
        <taxon>Sphaerothecina</taxon>
        <taxon>Arcellidae</taxon>
        <taxon>Arcella</taxon>
    </lineage>
</organism>
<dbReference type="EMBL" id="GIBP01005914">
    <property type="protein sequence ID" value="NDV34883.1"/>
    <property type="molecule type" value="Transcribed_RNA"/>
</dbReference>
<feature type="cross-link" description="Glycyl lysine isopeptide (Lys-Gly) (interchain with G-Cter in SUMO2)" evidence="10">
    <location>
        <position position="98"/>
    </location>
</feature>
<feature type="binding site" evidence="9">
    <location>
        <begin position="51"/>
        <end position="53"/>
    </location>
    <ligand>
        <name>ATP</name>
        <dbReference type="ChEBI" id="CHEBI:30616"/>
    </ligand>
</feature>
<evidence type="ECO:0000256" key="2">
    <source>
        <dbReference type="ARBA" id="ARBA00022679"/>
    </source>
</evidence>
<feature type="domain" description="Protein kinase" evidence="12">
    <location>
        <begin position="1"/>
        <end position="223"/>
    </location>
</feature>
<dbReference type="GO" id="GO:0004674">
    <property type="term" value="F:protein serine/threonine kinase activity"/>
    <property type="evidence" value="ECO:0007669"/>
    <property type="project" value="UniProtKB-KW"/>
</dbReference>
<keyword evidence="3 9" id="KW-0547">Nucleotide-binding</keyword>
<dbReference type="GO" id="GO:0005524">
    <property type="term" value="F:ATP binding"/>
    <property type="evidence" value="ECO:0007669"/>
    <property type="project" value="UniProtKB-UniRule"/>
</dbReference>
<dbReference type="Pfam" id="PF00069">
    <property type="entry name" value="Pkinase"/>
    <property type="match status" value="1"/>
</dbReference>
<dbReference type="PANTHER" id="PTHR24350">
    <property type="entry name" value="SERINE/THREONINE-PROTEIN KINASE IAL-RELATED"/>
    <property type="match status" value="1"/>
</dbReference>
<evidence type="ECO:0000256" key="4">
    <source>
        <dbReference type="ARBA" id="ARBA00022777"/>
    </source>
</evidence>
<dbReference type="SMART" id="SM00220">
    <property type="entry name" value="S_TKc"/>
    <property type="match status" value="1"/>
</dbReference>
<name>A0A6B2LCW2_9EUKA</name>
<keyword evidence="2 11" id="KW-0808">Transferase</keyword>
<evidence type="ECO:0000256" key="7">
    <source>
        <dbReference type="ARBA" id="ARBA00048679"/>
    </source>
</evidence>
<dbReference type="Gene3D" id="1.10.510.10">
    <property type="entry name" value="Transferase(Phosphotransferase) domain 1"/>
    <property type="match status" value="1"/>
</dbReference>
<dbReference type="InterPro" id="IPR011009">
    <property type="entry name" value="Kinase-like_dom_sf"/>
</dbReference>
<accession>A0A6B2LCW2</accession>
<dbReference type="PROSITE" id="PS00108">
    <property type="entry name" value="PROTEIN_KINASE_ST"/>
    <property type="match status" value="1"/>
</dbReference>
<evidence type="ECO:0000256" key="9">
    <source>
        <dbReference type="PIRSR" id="PIRSR630616-2"/>
    </source>
</evidence>
<dbReference type="EC" id="2.7.11.1" evidence="11"/>
<evidence type="ECO:0000313" key="13">
    <source>
        <dbReference type="EMBL" id="NDV34883.1"/>
    </source>
</evidence>
<feature type="binding site" evidence="9">
    <location>
        <position position="114"/>
    </location>
    <ligand>
        <name>ATP</name>
        <dbReference type="ChEBI" id="CHEBI:30616"/>
    </ligand>
</feature>
<dbReference type="PROSITE" id="PS50011">
    <property type="entry name" value="PROTEIN_KINASE_DOM"/>
    <property type="match status" value="1"/>
</dbReference>
<dbReference type="FunFam" id="1.10.510.10:FF:000235">
    <property type="entry name" value="Serine/threonine-protein kinase ark1"/>
    <property type="match status" value="1"/>
</dbReference>
<dbReference type="PIRSF" id="PIRSF000654">
    <property type="entry name" value="Integrin-linked_kinase"/>
    <property type="match status" value="1"/>
</dbReference>
<feature type="binding site" evidence="9">
    <location>
        <begin position="100"/>
        <end position="101"/>
    </location>
    <ligand>
        <name>ATP</name>
        <dbReference type="ChEBI" id="CHEBI:30616"/>
    </ligand>
</feature>
<dbReference type="CDD" id="cd14007">
    <property type="entry name" value="STKc_Aurora"/>
    <property type="match status" value="1"/>
</dbReference>
<dbReference type="AlphaFoldDB" id="A0A6B2LCW2"/>